<dbReference type="SUPFAM" id="SSF46785">
    <property type="entry name" value="Winged helix' DNA-binding domain"/>
    <property type="match status" value="1"/>
</dbReference>
<keyword evidence="4" id="KW-0175">Coiled coil</keyword>
<dbReference type="PRINTS" id="PR00033">
    <property type="entry name" value="HTHASNC"/>
</dbReference>
<dbReference type="InterPro" id="IPR036390">
    <property type="entry name" value="WH_DNA-bd_sf"/>
</dbReference>
<name>A0ABS4GLB9_9BACL</name>
<evidence type="ECO:0000256" key="3">
    <source>
        <dbReference type="ARBA" id="ARBA00023163"/>
    </source>
</evidence>
<dbReference type="InterPro" id="IPR036388">
    <property type="entry name" value="WH-like_DNA-bd_sf"/>
</dbReference>
<feature type="coiled-coil region" evidence="4">
    <location>
        <begin position="97"/>
        <end position="124"/>
    </location>
</feature>
<evidence type="ECO:0000256" key="4">
    <source>
        <dbReference type="SAM" id="Coils"/>
    </source>
</evidence>
<dbReference type="SMART" id="SM00345">
    <property type="entry name" value="HTH_GNTR"/>
    <property type="match status" value="1"/>
</dbReference>
<dbReference type="Gene3D" id="1.20.120.530">
    <property type="entry name" value="GntR ligand-binding domain-like"/>
    <property type="match status" value="1"/>
</dbReference>
<keyword evidence="1" id="KW-0805">Transcription regulation</keyword>
<dbReference type="InterPro" id="IPR000485">
    <property type="entry name" value="AsnC-type_HTH_dom"/>
</dbReference>
<proteinExistence type="predicted"/>
<evidence type="ECO:0000313" key="6">
    <source>
        <dbReference type="EMBL" id="MBP1930942.1"/>
    </source>
</evidence>
<dbReference type="SMART" id="SM00895">
    <property type="entry name" value="FCD"/>
    <property type="match status" value="1"/>
</dbReference>
<dbReference type="PROSITE" id="PS50949">
    <property type="entry name" value="HTH_GNTR"/>
    <property type="match status" value="1"/>
</dbReference>
<reference evidence="6 7" key="1">
    <citation type="submission" date="2021-03" db="EMBL/GenBank/DDBJ databases">
        <title>Genomic Encyclopedia of Type Strains, Phase IV (KMG-IV): sequencing the most valuable type-strain genomes for metagenomic binning, comparative biology and taxonomic classification.</title>
        <authorList>
            <person name="Goeker M."/>
        </authorList>
    </citation>
    <scope>NUCLEOTIDE SEQUENCE [LARGE SCALE GENOMIC DNA]</scope>
    <source>
        <strain evidence="6 7">DSM 24738</strain>
    </source>
</reference>
<dbReference type="SUPFAM" id="SSF48008">
    <property type="entry name" value="GntR ligand-binding domain-like"/>
    <property type="match status" value="1"/>
</dbReference>
<dbReference type="PRINTS" id="PR00035">
    <property type="entry name" value="HTHGNTR"/>
</dbReference>
<dbReference type="InterPro" id="IPR011711">
    <property type="entry name" value="GntR_C"/>
</dbReference>
<evidence type="ECO:0000259" key="5">
    <source>
        <dbReference type="PROSITE" id="PS50949"/>
    </source>
</evidence>
<protein>
    <submittedName>
        <fullName evidence="6">DNA-binding GntR family transcriptional regulator</fullName>
    </submittedName>
</protein>
<evidence type="ECO:0000313" key="7">
    <source>
        <dbReference type="Proteomes" id="UP001519343"/>
    </source>
</evidence>
<organism evidence="6 7">
    <name type="scientific">Ammoniphilus resinae</name>
    <dbReference type="NCBI Taxonomy" id="861532"/>
    <lineage>
        <taxon>Bacteria</taxon>
        <taxon>Bacillati</taxon>
        <taxon>Bacillota</taxon>
        <taxon>Bacilli</taxon>
        <taxon>Bacillales</taxon>
        <taxon>Paenibacillaceae</taxon>
        <taxon>Aneurinibacillus group</taxon>
        <taxon>Ammoniphilus</taxon>
    </lineage>
</organism>
<dbReference type="InterPro" id="IPR000524">
    <property type="entry name" value="Tscrpt_reg_HTH_GntR"/>
</dbReference>
<dbReference type="Proteomes" id="UP001519343">
    <property type="component" value="Unassembled WGS sequence"/>
</dbReference>
<dbReference type="InterPro" id="IPR008920">
    <property type="entry name" value="TF_FadR/GntR_C"/>
</dbReference>
<sequence length="223" mass="25828">MENQQIKKEFVFERLHEMIVNGYFRPGESLSEREIAERFGVSRTPVREAFRKMEKDGIVLYEPKKGVTIPSFSTEEIVKLYDVREYLEGLAARLLAEKKNEQAVSELRKNIEQAEKAAKENDGKWQAVINGHFHLMILEGSENPYLLHAYQGLRSKISLMRSTSLSFQDRLITNLQDHRQIYDAIAHGDASRAEEAARQHVRNSMKSTLSKLRTESKSKYYYG</sequence>
<dbReference type="Gene3D" id="1.10.10.10">
    <property type="entry name" value="Winged helix-like DNA-binding domain superfamily/Winged helix DNA-binding domain"/>
    <property type="match status" value="1"/>
</dbReference>
<dbReference type="PANTHER" id="PTHR43537:SF24">
    <property type="entry name" value="GLUCONATE OPERON TRANSCRIPTIONAL REPRESSOR"/>
    <property type="match status" value="1"/>
</dbReference>
<gene>
    <name evidence="6" type="ORF">J2Z37_000939</name>
</gene>
<dbReference type="PANTHER" id="PTHR43537">
    <property type="entry name" value="TRANSCRIPTIONAL REGULATOR, GNTR FAMILY"/>
    <property type="match status" value="1"/>
</dbReference>
<feature type="domain" description="HTH gntR-type" evidence="5">
    <location>
        <begin position="5"/>
        <end position="72"/>
    </location>
</feature>
<dbReference type="EMBL" id="JAGGKT010000002">
    <property type="protein sequence ID" value="MBP1930942.1"/>
    <property type="molecule type" value="Genomic_DNA"/>
</dbReference>
<dbReference type="CDD" id="cd07377">
    <property type="entry name" value="WHTH_GntR"/>
    <property type="match status" value="1"/>
</dbReference>
<evidence type="ECO:0000256" key="2">
    <source>
        <dbReference type="ARBA" id="ARBA00023125"/>
    </source>
</evidence>
<dbReference type="RefSeq" id="WP_209809050.1">
    <property type="nucleotide sequence ID" value="NZ_JAGGKT010000002.1"/>
</dbReference>
<accession>A0ABS4GLB9</accession>
<keyword evidence="2 6" id="KW-0238">DNA-binding</keyword>
<dbReference type="Pfam" id="PF07729">
    <property type="entry name" value="FCD"/>
    <property type="match status" value="1"/>
</dbReference>
<keyword evidence="7" id="KW-1185">Reference proteome</keyword>
<evidence type="ECO:0000256" key="1">
    <source>
        <dbReference type="ARBA" id="ARBA00023015"/>
    </source>
</evidence>
<dbReference type="GO" id="GO:0003677">
    <property type="term" value="F:DNA binding"/>
    <property type="evidence" value="ECO:0007669"/>
    <property type="project" value="UniProtKB-KW"/>
</dbReference>
<comment type="caution">
    <text evidence="6">The sequence shown here is derived from an EMBL/GenBank/DDBJ whole genome shotgun (WGS) entry which is preliminary data.</text>
</comment>
<dbReference type="Pfam" id="PF00392">
    <property type="entry name" value="GntR"/>
    <property type="match status" value="1"/>
</dbReference>
<keyword evidence="3" id="KW-0804">Transcription</keyword>